<keyword evidence="2" id="KW-0813">Transport</keyword>
<dbReference type="RefSeq" id="WP_182872152.1">
    <property type="nucleotide sequence ID" value="NZ_AP022639.1"/>
</dbReference>
<dbReference type="PANTHER" id="PTHR23522">
    <property type="entry name" value="BLL5896 PROTEIN"/>
    <property type="match status" value="1"/>
</dbReference>
<evidence type="ECO:0000256" key="4">
    <source>
        <dbReference type="ARBA" id="ARBA00022519"/>
    </source>
</evidence>
<feature type="transmembrane region" description="Helical" evidence="8">
    <location>
        <begin position="146"/>
        <end position="166"/>
    </location>
</feature>
<feature type="transmembrane region" description="Helical" evidence="8">
    <location>
        <begin position="17"/>
        <end position="35"/>
    </location>
</feature>
<keyword evidence="5 8" id="KW-0812">Transmembrane</keyword>
<evidence type="ECO:0000256" key="6">
    <source>
        <dbReference type="ARBA" id="ARBA00022989"/>
    </source>
</evidence>
<evidence type="ECO:0000256" key="2">
    <source>
        <dbReference type="ARBA" id="ARBA00022448"/>
    </source>
</evidence>
<dbReference type="EMBL" id="AP023098">
    <property type="protein sequence ID" value="BCE82884.1"/>
    <property type="molecule type" value="Genomic_DNA"/>
</dbReference>
<feature type="transmembrane region" description="Helical" evidence="8">
    <location>
        <begin position="172"/>
        <end position="191"/>
    </location>
</feature>
<evidence type="ECO:0000313" key="12">
    <source>
        <dbReference type="EMBL" id="BCE82884.1"/>
    </source>
</evidence>
<organism evidence="12">
    <name type="scientific">Bradyrhizobium diazoefficiens</name>
    <dbReference type="NCBI Taxonomy" id="1355477"/>
    <lineage>
        <taxon>Bacteria</taxon>
        <taxon>Pseudomonadati</taxon>
        <taxon>Pseudomonadota</taxon>
        <taxon>Alphaproteobacteria</taxon>
        <taxon>Hyphomicrobiales</taxon>
        <taxon>Nitrobacteraceae</taxon>
        <taxon>Bradyrhizobium</taxon>
    </lineage>
</organism>
<feature type="domain" description="Major facilitator superfamily associated" evidence="9">
    <location>
        <begin position="20"/>
        <end position="362"/>
    </location>
</feature>
<evidence type="ECO:0000259" key="9">
    <source>
        <dbReference type="Pfam" id="PF12832"/>
    </source>
</evidence>
<keyword evidence="3" id="KW-1003">Cell membrane</keyword>
<comment type="subcellular location">
    <subcellularLocation>
        <location evidence="1">Cell inner membrane</location>
        <topology evidence="1">Multi-pass membrane protein</topology>
    </subcellularLocation>
</comment>
<feature type="transmembrane region" description="Helical" evidence="8">
    <location>
        <begin position="212"/>
        <end position="234"/>
    </location>
</feature>
<keyword evidence="6 8" id="KW-1133">Transmembrane helix</keyword>
<dbReference type="GO" id="GO:0015528">
    <property type="term" value="F:lactose:proton symporter activity"/>
    <property type="evidence" value="ECO:0007669"/>
    <property type="project" value="TreeGrafter"/>
</dbReference>
<feature type="transmembrane region" description="Helical" evidence="8">
    <location>
        <begin position="297"/>
        <end position="317"/>
    </location>
</feature>
<evidence type="ECO:0000256" key="8">
    <source>
        <dbReference type="SAM" id="Phobius"/>
    </source>
</evidence>
<dbReference type="EMBL" id="AP023093">
    <property type="protein sequence ID" value="BCE41257.1"/>
    <property type="molecule type" value="Genomic_DNA"/>
</dbReference>
<dbReference type="CDD" id="cd17335">
    <property type="entry name" value="MFS_MFSD6"/>
    <property type="match status" value="1"/>
</dbReference>
<protein>
    <submittedName>
        <fullName evidence="12">MFS transporter</fullName>
    </submittedName>
</protein>
<feature type="transmembrane region" description="Helical" evidence="8">
    <location>
        <begin position="246"/>
        <end position="265"/>
    </location>
</feature>
<proteinExistence type="predicted"/>
<evidence type="ECO:0000256" key="5">
    <source>
        <dbReference type="ARBA" id="ARBA00022692"/>
    </source>
</evidence>
<reference evidence="10" key="1">
    <citation type="submission" date="2020-05" db="EMBL/GenBank/DDBJ databases">
        <title>Complete genome sequence of Bradyrhizobium diazoefficiens XF2 isolated from soybean nodule.</title>
        <authorList>
            <person name="Noda R."/>
            <person name="Kakizaki K."/>
            <person name="Minamisawa K."/>
        </authorList>
    </citation>
    <scope>NUCLEOTIDE SEQUENCE</scope>
    <source>
        <strain evidence="10">XF2</strain>
    </source>
</reference>
<dbReference type="NCBIfam" id="NF037955">
    <property type="entry name" value="mfs"/>
    <property type="match status" value="1"/>
</dbReference>
<dbReference type="SUPFAM" id="SSF103473">
    <property type="entry name" value="MFS general substrate transporter"/>
    <property type="match status" value="1"/>
</dbReference>
<evidence type="ECO:0000256" key="3">
    <source>
        <dbReference type="ARBA" id="ARBA00022475"/>
    </source>
</evidence>
<dbReference type="GO" id="GO:0030395">
    <property type="term" value="F:lactose binding"/>
    <property type="evidence" value="ECO:0007669"/>
    <property type="project" value="TreeGrafter"/>
</dbReference>
<feature type="transmembrane region" description="Helical" evidence="8">
    <location>
        <begin position="80"/>
        <end position="100"/>
    </location>
</feature>
<dbReference type="AlphaFoldDB" id="A0A810C3I5"/>
<evidence type="ECO:0000313" key="10">
    <source>
        <dbReference type="EMBL" id="BCE32472.1"/>
    </source>
</evidence>
<dbReference type="InterPro" id="IPR024989">
    <property type="entry name" value="MFS_assoc_dom"/>
</dbReference>
<reference evidence="11" key="2">
    <citation type="submission" date="2020-05" db="EMBL/GenBank/DDBJ databases">
        <title>Complete genome sequence of Bradyrhizobium diazoefficiens XF3 isolated from soybean nodule.</title>
        <authorList>
            <person name="Noda R."/>
            <person name="Kakizaki K."/>
            <person name="Minamisawa K."/>
        </authorList>
    </citation>
    <scope>NUCLEOTIDE SEQUENCE</scope>
    <source>
        <strain evidence="11">XF3</strain>
    </source>
</reference>
<dbReference type="PIRSF" id="PIRSF004925">
    <property type="entry name" value="HcaT"/>
    <property type="match status" value="1"/>
</dbReference>
<dbReference type="PANTHER" id="PTHR23522:SF10">
    <property type="entry name" value="3-PHENYLPROPIONIC ACID TRANSPORTER-RELATED"/>
    <property type="match status" value="1"/>
</dbReference>
<evidence type="ECO:0000256" key="1">
    <source>
        <dbReference type="ARBA" id="ARBA00004429"/>
    </source>
</evidence>
<dbReference type="InterPro" id="IPR036259">
    <property type="entry name" value="MFS_trans_sf"/>
</dbReference>
<name>A0A810C3I5_9BRAD</name>
<dbReference type="InterPro" id="IPR026032">
    <property type="entry name" value="HcaT-like"/>
</dbReference>
<dbReference type="FunFam" id="1.20.1250.20:FF:000889">
    <property type="entry name" value="3-phenylpropionic acid transporter"/>
    <property type="match status" value="1"/>
</dbReference>
<accession>A0A810C3I5</accession>
<dbReference type="Gene3D" id="1.20.1250.20">
    <property type="entry name" value="MFS general substrate transporter like domains"/>
    <property type="match status" value="2"/>
</dbReference>
<keyword evidence="7 8" id="KW-0472">Membrane</keyword>
<dbReference type="EMBL" id="AP023092">
    <property type="protein sequence ID" value="BCE32472.1"/>
    <property type="molecule type" value="Genomic_DNA"/>
</dbReference>
<feature type="transmembrane region" description="Helical" evidence="8">
    <location>
        <begin position="338"/>
        <end position="359"/>
    </location>
</feature>
<sequence length="398" mass="42268">MAGESQIPTQAAVKRRFAVSLALFYSAFFAVLGTHMPFFPVWLKAIGIDAAWIGLINALPAITRFTTLPQVAAFAEKRHAIRAGIMVSVLATAIGFAAVGLQQQPLALFLIYALTCMMWTPTMPLTDAYALRGVARYGLDYGPLRLWGSAAFAAGSLACGYLVDSIAARDLIWVIVAWAVVAVLASLRLQPLDDLRRRTTETHAGKALLHDGGFWAVIASAALIQSSHIAFYTFSAITWQLHGHGGLTIAGLWTLGVIAEIVVFALSPRFSLHPSSLMAIGGLSAVVRWIVTASEPSLALLAIVQLGHGLSFGMTMVGTMNLLVQRVPSHQIARGQGYYAACNGLLGATTSIASGAIYARIGEGLYYVMAAMAAAGALVIWSARHRLKAHPHSEGEGG</sequence>
<dbReference type="GO" id="GO:0005886">
    <property type="term" value="C:plasma membrane"/>
    <property type="evidence" value="ECO:0007669"/>
    <property type="project" value="UniProtKB-SubCell"/>
</dbReference>
<dbReference type="Pfam" id="PF12832">
    <property type="entry name" value="MFS_1_like"/>
    <property type="match status" value="1"/>
</dbReference>
<keyword evidence="4" id="KW-0997">Cell inner membrane</keyword>
<gene>
    <name evidence="10" type="ORF">XF2B_62410</name>
    <name evidence="11" type="ORF">XF3B_62880</name>
    <name evidence="12" type="ORF">XF9B_43050</name>
</gene>
<evidence type="ECO:0000256" key="7">
    <source>
        <dbReference type="ARBA" id="ARBA00023136"/>
    </source>
</evidence>
<evidence type="ECO:0000313" key="11">
    <source>
        <dbReference type="EMBL" id="BCE41257.1"/>
    </source>
</evidence>
<feature type="transmembrane region" description="Helical" evidence="8">
    <location>
        <begin position="106"/>
        <end position="125"/>
    </location>
</feature>
<feature type="transmembrane region" description="Helical" evidence="8">
    <location>
        <begin position="365"/>
        <end position="383"/>
    </location>
</feature>
<reference evidence="12" key="3">
    <citation type="submission" date="2020-05" db="EMBL/GenBank/DDBJ databases">
        <title>Complete genome sequence of Bradyrhizobium diazoefficiens XF9 isolated from soybean nodule.</title>
        <authorList>
            <person name="Noda R."/>
            <person name="Kakizaki K."/>
            <person name="Minamisawa K."/>
        </authorList>
    </citation>
    <scope>NUCLEOTIDE SEQUENCE</scope>
    <source>
        <strain evidence="12">XF9</strain>
    </source>
</reference>